<proteinExistence type="predicted"/>
<comment type="caution">
    <text evidence="2">The sequence shown here is derived from an EMBL/GenBank/DDBJ whole genome shotgun (WGS) entry which is preliminary data.</text>
</comment>
<evidence type="ECO:0000313" key="3">
    <source>
        <dbReference type="Proteomes" id="UP001054945"/>
    </source>
</evidence>
<evidence type="ECO:0000313" key="2">
    <source>
        <dbReference type="EMBL" id="GIY54458.1"/>
    </source>
</evidence>
<accession>A0AAV4U9I5</accession>
<evidence type="ECO:0000256" key="1">
    <source>
        <dbReference type="SAM" id="MobiDB-lite"/>
    </source>
</evidence>
<sequence>MEIKTEKAVLKQSGPSGEMRWGLSSTTKRRRVSFSPGVPQTDTTMDWDVTCSKDLVGLRNSAEDVTWKA</sequence>
<gene>
    <name evidence="2" type="ORF">CEXT_230401</name>
</gene>
<keyword evidence="3" id="KW-1185">Reference proteome</keyword>
<dbReference type="Proteomes" id="UP001054945">
    <property type="component" value="Unassembled WGS sequence"/>
</dbReference>
<organism evidence="2 3">
    <name type="scientific">Caerostris extrusa</name>
    <name type="common">Bark spider</name>
    <name type="synonym">Caerostris bankana</name>
    <dbReference type="NCBI Taxonomy" id="172846"/>
    <lineage>
        <taxon>Eukaryota</taxon>
        <taxon>Metazoa</taxon>
        <taxon>Ecdysozoa</taxon>
        <taxon>Arthropoda</taxon>
        <taxon>Chelicerata</taxon>
        <taxon>Arachnida</taxon>
        <taxon>Araneae</taxon>
        <taxon>Araneomorphae</taxon>
        <taxon>Entelegynae</taxon>
        <taxon>Araneoidea</taxon>
        <taxon>Araneidae</taxon>
        <taxon>Caerostris</taxon>
    </lineage>
</organism>
<name>A0AAV4U9I5_CAEEX</name>
<reference evidence="2 3" key="1">
    <citation type="submission" date="2021-06" db="EMBL/GenBank/DDBJ databases">
        <title>Caerostris extrusa draft genome.</title>
        <authorList>
            <person name="Kono N."/>
            <person name="Arakawa K."/>
        </authorList>
    </citation>
    <scope>NUCLEOTIDE SEQUENCE [LARGE SCALE GENOMIC DNA]</scope>
</reference>
<dbReference type="AlphaFoldDB" id="A0AAV4U9I5"/>
<protein>
    <submittedName>
        <fullName evidence="2">Uncharacterized protein</fullName>
    </submittedName>
</protein>
<dbReference type="EMBL" id="BPLR01012515">
    <property type="protein sequence ID" value="GIY54458.1"/>
    <property type="molecule type" value="Genomic_DNA"/>
</dbReference>
<feature type="region of interest" description="Disordered" evidence="1">
    <location>
        <begin position="1"/>
        <end position="45"/>
    </location>
</feature>